<name>V5WIR9_9SPIO</name>
<evidence type="ECO:0000313" key="2">
    <source>
        <dbReference type="Proteomes" id="UP000018680"/>
    </source>
</evidence>
<proteinExistence type="predicted"/>
<dbReference type="Pfam" id="PF10719">
    <property type="entry name" value="ComFB"/>
    <property type="match status" value="1"/>
</dbReference>
<accession>V5WIR9</accession>
<reference evidence="1 2" key="1">
    <citation type="journal article" date="2015" name="Stand. Genomic Sci.">
        <title>Complete genome sequence and description of Salinispira pacifica gen. nov., sp. nov., a novel spirochaete isolated form a hypersaline microbial mat.</title>
        <authorList>
            <person name="Ben Hania W."/>
            <person name="Joseph M."/>
            <person name="Schumann P."/>
            <person name="Bunk B."/>
            <person name="Fiebig A."/>
            <person name="Sproer C."/>
            <person name="Klenk H.P."/>
            <person name="Fardeau M.L."/>
            <person name="Spring S."/>
        </authorList>
    </citation>
    <scope>NUCLEOTIDE SEQUENCE [LARGE SCALE GENOMIC DNA]</scope>
    <source>
        <strain evidence="1 2">L21-RPul-D2</strain>
    </source>
</reference>
<dbReference type="EMBL" id="CP006939">
    <property type="protein sequence ID" value="AHC15041.1"/>
    <property type="molecule type" value="Genomic_DNA"/>
</dbReference>
<gene>
    <name evidence="1" type="ORF">L21SP2_1656</name>
</gene>
<dbReference type="OrthoDB" id="357845at2"/>
<dbReference type="HOGENOM" id="CLU_1214343_0_0_12"/>
<sequence>MEIHNLMEDKVLNILNEICDDEEQSSEYSYCTTPQCRMDAACFVLNRIPQRYVSSGRGFAHIESDIQDDPQIQIDIVTLAHEGLRRVTTIQRSFYDGRNPENDTIDEGLYFQFPMIKGRLFNALNFAPIVDVDVVFRCNGEAVPMVDTRWQNPYRIVSNTPGTYLFWPKPIKADTEGEEKDFVFELRIEDEKYEPFVHTFSLHMISEKVKPVKGMKSMRDFNLQDLFLIPRGDEIR</sequence>
<organism evidence="1 2">
    <name type="scientific">Salinispira pacifica</name>
    <dbReference type="NCBI Taxonomy" id="1307761"/>
    <lineage>
        <taxon>Bacteria</taxon>
        <taxon>Pseudomonadati</taxon>
        <taxon>Spirochaetota</taxon>
        <taxon>Spirochaetia</taxon>
        <taxon>Spirochaetales</taxon>
        <taxon>Spirochaetaceae</taxon>
        <taxon>Salinispira</taxon>
    </lineage>
</organism>
<dbReference type="eggNOG" id="ENOG5032KM3">
    <property type="taxonomic scope" value="Bacteria"/>
</dbReference>
<evidence type="ECO:0000313" key="1">
    <source>
        <dbReference type="EMBL" id="AHC15041.1"/>
    </source>
</evidence>
<dbReference type="STRING" id="1307761.L21SP2_1656"/>
<dbReference type="Proteomes" id="UP000018680">
    <property type="component" value="Chromosome"/>
</dbReference>
<protein>
    <recommendedName>
        <fullName evidence="3">Competence protein ComFB</fullName>
    </recommendedName>
</protein>
<keyword evidence="2" id="KW-1185">Reference proteome</keyword>
<dbReference type="InterPro" id="IPR019657">
    <property type="entry name" value="ComFB"/>
</dbReference>
<dbReference type="AlphaFoldDB" id="V5WIR9"/>
<evidence type="ECO:0008006" key="3">
    <source>
        <dbReference type="Google" id="ProtNLM"/>
    </source>
</evidence>
<dbReference type="KEGG" id="slr:L21SP2_1656"/>
<dbReference type="RefSeq" id="WP_024267961.1">
    <property type="nucleotide sequence ID" value="NC_023035.1"/>
</dbReference>